<feature type="transmembrane region" description="Helical" evidence="8">
    <location>
        <begin position="100"/>
        <end position="126"/>
    </location>
</feature>
<dbReference type="InterPro" id="IPR035906">
    <property type="entry name" value="MetI-like_sf"/>
</dbReference>
<dbReference type="PANTHER" id="PTHR42929">
    <property type="entry name" value="INNER MEMBRANE ABC TRANSPORTER PERMEASE PROTEIN YDCU-RELATED-RELATED"/>
    <property type="match status" value="1"/>
</dbReference>
<evidence type="ECO:0000256" key="7">
    <source>
        <dbReference type="ARBA" id="ARBA00023136"/>
    </source>
</evidence>
<gene>
    <name evidence="10" type="primary">potB</name>
    <name evidence="10" type="ORF">MECH1_V1_0527</name>
</gene>
<organism evidence="10 11">
    <name type="scientific">Candidatus Methylocalor cossyra</name>
    <dbReference type="NCBI Taxonomy" id="3108543"/>
    <lineage>
        <taxon>Bacteria</taxon>
        <taxon>Pseudomonadati</taxon>
        <taxon>Pseudomonadota</taxon>
        <taxon>Gammaproteobacteria</taxon>
        <taxon>Methylococcales</taxon>
        <taxon>Methylococcaceae</taxon>
        <taxon>Candidatus Methylocalor</taxon>
    </lineage>
</organism>
<protein>
    <submittedName>
        <fullName evidence="10">Spermidine preferential ABC transporter membrane subunit PotB</fullName>
    </submittedName>
</protein>
<dbReference type="Pfam" id="PF00528">
    <property type="entry name" value="BPD_transp_1"/>
    <property type="match status" value="1"/>
</dbReference>
<dbReference type="EMBL" id="OZ026884">
    <property type="protein sequence ID" value="CAL1239303.1"/>
    <property type="molecule type" value="Genomic_DNA"/>
</dbReference>
<dbReference type="Proteomes" id="UP001497493">
    <property type="component" value="Chromosome"/>
</dbReference>
<dbReference type="PROSITE" id="PS50928">
    <property type="entry name" value="ABC_TM1"/>
    <property type="match status" value="1"/>
</dbReference>
<evidence type="ECO:0000256" key="8">
    <source>
        <dbReference type="RuleBase" id="RU363032"/>
    </source>
</evidence>
<feature type="transmembrane region" description="Helical" evidence="8">
    <location>
        <begin position="146"/>
        <end position="170"/>
    </location>
</feature>
<evidence type="ECO:0000256" key="2">
    <source>
        <dbReference type="ARBA" id="ARBA00007069"/>
    </source>
</evidence>
<keyword evidence="6 8" id="KW-1133">Transmembrane helix</keyword>
<proteinExistence type="inferred from homology"/>
<reference evidence="10 11" key="1">
    <citation type="submission" date="2024-04" db="EMBL/GenBank/DDBJ databases">
        <authorList>
            <person name="Cremers G."/>
        </authorList>
    </citation>
    <scope>NUCLEOTIDE SEQUENCE [LARGE SCALE GENOMIC DNA]</scope>
    <source>
        <strain evidence="10">MeCH1-AG</strain>
    </source>
</reference>
<sequence length="285" mass="30666">MPPIKPFKLAEIGLLPLWLGMFTLLPLVLVLGASLLRRDEAGLIDPVPTGENYARLLDPIYLKIFGHSLSLALLATGLCLLAGYPFAYFLSQVRPGWRPLLLTLVVVPFWTNSLVRTYAIRGLLAAQGPLNKALLSLGLIDEPIRLLYATPAVVIGLAYVLLPFMILPLYSSFEKLDRRLVEAAADLGAGRAATFWHVIVPLTAPGIAAGSLLVFLPALGMFYVADVLGGARDLLLGNFLKDQFLDARDWPFGAAASVAVIALLFLFLAIHGLSRRRLGGGGADG</sequence>
<keyword evidence="4" id="KW-1003">Cell membrane</keyword>
<evidence type="ECO:0000256" key="3">
    <source>
        <dbReference type="ARBA" id="ARBA00022448"/>
    </source>
</evidence>
<feature type="transmembrane region" description="Helical" evidence="8">
    <location>
        <begin position="64"/>
        <end position="88"/>
    </location>
</feature>
<feature type="transmembrane region" description="Helical" evidence="8">
    <location>
        <begin position="12"/>
        <end position="36"/>
    </location>
</feature>
<evidence type="ECO:0000313" key="10">
    <source>
        <dbReference type="EMBL" id="CAL1239303.1"/>
    </source>
</evidence>
<accession>A0ABM9NFR0</accession>
<feature type="domain" description="ABC transmembrane type-1" evidence="9">
    <location>
        <begin position="65"/>
        <end position="271"/>
    </location>
</feature>
<dbReference type="InterPro" id="IPR000515">
    <property type="entry name" value="MetI-like"/>
</dbReference>
<feature type="transmembrane region" description="Helical" evidence="8">
    <location>
        <begin position="198"/>
        <end position="225"/>
    </location>
</feature>
<dbReference type="InterPro" id="IPR000832">
    <property type="entry name" value="GPCR_2_secretin-like"/>
</dbReference>
<comment type="subcellular location">
    <subcellularLocation>
        <location evidence="1 8">Cell membrane</location>
        <topology evidence="1 8">Multi-pass membrane protein</topology>
    </subcellularLocation>
</comment>
<keyword evidence="7 8" id="KW-0472">Membrane</keyword>
<dbReference type="SUPFAM" id="SSF161098">
    <property type="entry name" value="MetI-like"/>
    <property type="match status" value="1"/>
</dbReference>
<evidence type="ECO:0000256" key="1">
    <source>
        <dbReference type="ARBA" id="ARBA00004651"/>
    </source>
</evidence>
<evidence type="ECO:0000259" key="9">
    <source>
        <dbReference type="PROSITE" id="PS50928"/>
    </source>
</evidence>
<evidence type="ECO:0000313" key="11">
    <source>
        <dbReference type="Proteomes" id="UP001497493"/>
    </source>
</evidence>
<feature type="transmembrane region" description="Helical" evidence="8">
    <location>
        <begin position="250"/>
        <end position="270"/>
    </location>
</feature>
<evidence type="ECO:0000256" key="5">
    <source>
        <dbReference type="ARBA" id="ARBA00022692"/>
    </source>
</evidence>
<keyword evidence="11" id="KW-1185">Reference proteome</keyword>
<evidence type="ECO:0000256" key="4">
    <source>
        <dbReference type="ARBA" id="ARBA00022475"/>
    </source>
</evidence>
<comment type="similarity">
    <text evidence="2">Belongs to the binding-protein-dependent transport system permease family. CysTW subfamily.</text>
</comment>
<dbReference type="CDD" id="cd06261">
    <property type="entry name" value="TM_PBP2"/>
    <property type="match status" value="1"/>
</dbReference>
<dbReference type="PRINTS" id="PR00249">
    <property type="entry name" value="GPCRSECRETIN"/>
</dbReference>
<name>A0ABM9NFR0_9GAMM</name>
<dbReference type="PANTHER" id="PTHR42929:SF1">
    <property type="entry name" value="INNER MEMBRANE ABC TRANSPORTER PERMEASE PROTEIN YDCU-RELATED"/>
    <property type="match status" value="1"/>
</dbReference>
<dbReference type="Gene3D" id="1.10.3720.10">
    <property type="entry name" value="MetI-like"/>
    <property type="match status" value="1"/>
</dbReference>
<evidence type="ECO:0000256" key="6">
    <source>
        <dbReference type="ARBA" id="ARBA00022989"/>
    </source>
</evidence>
<keyword evidence="3 8" id="KW-0813">Transport</keyword>
<keyword evidence="5 8" id="KW-0812">Transmembrane</keyword>
<dbReference type="RefSeq" id="WP_348758879.1">
    <property type="nucleotide sequence ID" value="NZ_OZ026884.1"/>
</dbReference>